<dbReference type="Pfam" id="PF01381">
    <property type="entry name" value="HTH_3"/>
    <property type="match status" value="1"/>
</dbReference>
<reference evidence="2 3" key="1">
    <citation type="submission" date="2019-11" db="EMBL/GenBank/DDBJ databases">
        <title>Pedobacter sp. HMF7056 Genome sequencing and assembly.</title>
        <authorList>
            <person name="Kang H."/>
            <person name="Kim H."/>
            <person name="Joh K."/>
        </authorList>
    </citation>
    <scope>NUCLEOTIDE SEQUENCE [LARGE SCALE GENOMIC DNA]</scope>
    <source>
        <strain evidence="2 3">HMF7056</strain>
    </source>
</reference>
<dbReference type="PROSITE" id="PS50943">
    <property type="entry name" value="HTH_CROC1"/>
    <property type="match status" value="1"/>
</dbReference>
<organism evidence="2 3">
    <name type="scientific">Hufsiella ginkgonis</name>
    <dbReference type="NCBI Taxonomy" id="2695274"/>
    <lineage>
        <taxon>Bacteria</taxon>
        <taxon>Pseudomonadati</taxon>
        <taxon>Bacteroidota</taxon>
        <taxon>Sphingobacteriia</taxon>
        <taxon>Sphingobacteriales</taxon>
        <taxon>Sphingobacteriaceae</taxon>
        <taxon>Hufsiella</taxon>
    </lineage>
</organism>
<name>A0A7K1Y1A1_9SPHI</name>
<dbReference type="CDD" id="cd00093">
    <property type="entry name" value="HTH_XRE"/>
    <property type="match status" value="1"/>
</dbReference>
<dbReference type="SMART" id="SM00530">
    <property type="entry name" value="HTH_XRE"/>
    <property type="match status" value="1"/>
</dbReference>
<protein>
    <submittedName>
        <fullName evidence="2">Helix-turn-helix domain-containing protein</fullName>
    </submittedName>
</protein>
<feature type="domain" description="HTH cro/C1-type" evidence="1">
    <location>
        <begin position="15"/>
        <end position="69"/>
    </location>
</feature>
<dbReference type="InterPro" id="IPR001387">
    <property type="entry name" value="Cro/C1-type_HTH"/>
</dbReference>
<dbReference type="AlphaFoldDB" id="A0A7K1Y1A1"/>
<comment type="caution">
    <text evidence="2">The sequence shown here is derived from an EMBL/GenBank/DDBJ whole genome shotgun (WGS) entry which is preliminary data.</text>
</comment>
<dbReference type="EMBL" id="WVHS01000003">
    <property type="protein sequence ID" value="MXV16858.1"/>
    <property type="molecule type" value="Genomic_DNA"/>
</dbReference>
<keyword evidence="3" id="KW-1185">Reference proteome</keyword>
<dbReference type="SUPFAM" id="SSF47413">
    <property type="entry name" value="lambda repressor-like DNA-binding domains"/>
    <property type="match status" value="1"/>
</dbReference>
<gene>
    <name evidence="2" type="ORF">GS398_16275</name>
</gene>
<dbReference type="Proteomes" id="UP000451233">
    <property type="component" value="Unassembled WGS sequence"/>
</dbReference>
<sequence length="83" mass="9139">MFNDHRIRQIFAKNLRGIRMAKKLTQQQFADQLGVSRPTYGSYEEARATPQLASLIVISNTVGFDMATLTTTDLYGKGGSNGA</sequence>
<proteinExistence type="predicted"/>
<dbReference type="RefSeq" id="WP_160907828.1">
    <property type="nucleotide sequence ID" value="NZ_WVHS01000003.1"/>
</dbReference>
<dbReference type="Gene3D" id="1.10.260.40">
    <property type="entry name" value="lambda repressor-like DNA-binding domains"/>
    <property type="match status" value="1"/>
</dbReference>
<dbReference type="InterPro" id="IPR010982">
    <property type="entry name" value="Lambda_DNA-bd_dom_sf"/>
</dbReference>
<accession>A0A7K1Y1A1</accession>
<evidence type="ECO:0000313" key="3">
    <source>
        <dbReference type="Proteomes" id="UP000451233"/>
    </source>
</evidence>
<evidence type="ECO:0000259" key="1">
    <source>
        <dbReference type="PROSITE" id="PS50943"/>
    </source>
</evidence>
<dbReference type="GO" id="GO:0003677">
    <property type="term" value="F:DNA binding"/>
    <property type="evidence" value="ECO:0007669"/>
    <property type="project" value="InterPro"/>
</dbReference>
<evidence type="ECO:0000313" key="2">
    <source>
        <dbReference type="EMBL" id="MXV16858.1"/>
    </source>
</evidence>